<dbReference type="InterPro" id="IPR036291">
    <property type="entry name" value="NAD(P)-bd_dom_sf"/>
</dbReference>
<reference evidence="3 4" key="1">
    <citation type="submission" date="2019-09" db="EMBL/GenBank/DDBJ databases">
        <title>Distinct polysaccharide growth profiles of human intestinal Prevotella copri isolates.</title>
        <authorList>
            <person name="Fehlner-Peach H."/>
            <person name="Magnabosco C."/>
            <person name="Raghavan V."/>
            <person name="Scher J.U."/>
            <person name="Tett A."/>
            <person name="Cox L.M."/>
            <person name="Gottsegen C."/>
            <person name="Watters A."/>
            <person name="Wiltshire- Gordon J.D."/>
            <person name="Segata N."/>
            <person name="Bonneau R."/>
            <person name="Littman D.R."/>
        </authorList>
    </citation>
    <scope>NUCLEOTIDE SEQUENCE [LARGE SCALE GENOMIC DNA]</scope>
    <source>
        <strain evidence="4">iA622</strain>
    </source>
</reference>
<evidence type="ECO:0000313" key="3">
    <source>
        <dbReference type="EMBL" id="MQN80292.1"/>
    </source>
</evidence>
<dbReference type="GO" id="GO:0016491">
    <property type="term" value="F:oxidoreductase activity"/>
    <property type="evidence" value="ECO:0007669"/>
    <property type="project" value="UniProtKB-KW"/>
</dbReference>
<dbReference type="PRINTS" id="PR00081">
    <property type="entry name" value="GDHRDH"/>
</dbReference>
<evidence type="ECO:0000256" key="2">
    <source>
        <dbReference type="ARBA" id="ARBA00023002"/>
    </source>
</evidence>
<dbReference type="SUPFAM" id="SSF51735">
    <property type="entry name" value="NAD(P)-binding Rossmann-fold domains"/>
    <property type="match status" value="1"/>
</dbReference>
<protein>
    <submittedName>
        <fullName evidence="3">SDR family NAD(P)-dependent oxidoreductase</fullName>
    </submittedName>
</protein>
<dbReference type="RefSeq" id="WP_153122621.1">
    <property type="nucleotide sequence ID" value="NZ_VZCB01000045.1"/>
</dbReference>
<dbReference type="EMBL" id="VZCB01000045">
    <property type="protein sequence ID" value="MQN80292.1"/>
    <property type="molecule type" value="Genomic_DNA"/>
</dbReference>
<comment type="caution">
    <text evidence="3">The sequence shown here is derived from an EMBL/GenBank/DDBJ whole genome shotgun (WGS) entry which is preliminary data.</text>
</comment>
<comment type="similarity">
    <text evidence="1">Belongs to the short-chain dehydrogenases/reductases (SDR) family.</text>
</comment>
<dbReference type="Proteomes" id="UP000480425">
    <property type="component" value="Unassembled WGS sequence"/>
</dbReference>
<keyword evidence="2" id="KW-0560">Oxidoreductase</keyword>
<dbReference type="InterPro" id="IPR002347">
    <property type="entry name" value="SDR_fam"/>
</dbReference>
<sequence length="287" mass="32196">MAKKAIVMGATSGIGMEVASLLAQRGWQVGIAGRRVERLEEVKRNTNQIISEKTKVSQKGNISEGMKASRGEIICYQQIDVTSADAPTLLQELIEKLGGMDLYFHSSGIGWQNNSLDFEKEMKTVETNGLGFVRMVDTAFNWFAQQSQEQDKGQELRLEQKSDKSKGNDTYRIACITSIAGTKGLGAAPAYSATKRFQNHYLECLTQQAHMRHLPIAITDIRPGFVKTDLIAGSNYPQQLTPQKVAQQIVNAIEQGKTVKTIDWKYSILVSLWRMIPRWIWTRLTIK</sequence>
<evidence type="ECO:0000313" key="4">
    <source>
        <dbReference type="Proteomes" id="UP000480425"/>
    </source>
</evidence>
<name>A0A6G1TYA8_9BACT</name>
<gene>
    <name evidence="3" type="ORF">F7D73_04870</name>
</gene>
<organism evidence="3 4">
    <name type="scientific">Segatella copri</name>
    <dbReference type="NCBI Taxonomy" id="165179"/>
    <lineage>
        <taxon>Bacteria</taxon>
        <taxon>Pseudomonadati</taxon>
        <taxon>Bacteroidota</taxon>
        <taxon>Bacteroidia</taxon>
        <taxon>Bacteroidales</taxon>
        <taxon>Prevotellaceae</taxon>
        <taxon>Segatella</taxon>
    </lineage>
</organism>
<dbReference type="PANTHER" id="PTHR44196">
    <property type="entry name" value="DEHYDROGENASE/REDUCTASE SDR FAMILY MEMBER 7B"/>
    <property type="match status" value="1"/>
</dbReference>
<dbReference type="Pfam" id="PF00106">
    <property type="entry name" value="adh_short"/>
    <property type="match status" value="2"/>
</dbReference>
<dbReference type="OrthoDB" id="822355at2"/>
<accession>A0A6G1TYA8</accession>
<dbReference type="PANTHER" id="PTHR44196:SF3">
    <property type="entry name" value="SHORT CHAIN DEHYDROGENASE FAMILY PROTEIN"/>
    <property type="match status" value="1"/>
</dbReference>
<proteinExistence type="inferred from homology"/>
<dbReference type="AlphaFoldDB" id="A0A6G1TYA8"/>
<evidence type="ECO:0000256" key="1">
    <source>
        <dbReference type="ARBA" id="ARBA00006484"/>
    </source>
</evidence>
<dbReference type="Gene3D" id="3.40.50.720">
    <property type="entry name" value="NAD(P)-binding Rossmann-like Domain"/>
    <property type="match status" value="1"/>
</dbReference>
<dbReference type="GO" id="GO:0016020">
    <property type="term" value="C:membrane"/>
    <property type="evidence" value="ECO:0007669"/>
    <property type="project" value="TreeGrafter"/>
</dbReference>